<evidence type="ECO:0000313" key="2">
    <source>
        <dbReference type="RefSeq" id="XP_030374692.1"/>
    </source>
</evidence>
<dbReference type="RefSeq" id="XP_030374693.1">
    <property type="nucleotide sequence ID" value="XM_030518833.1"/>
</dbReference>
<dbReference type="OrthoDB" id="7827472at2759"/>
<organism evidence="1 3">
    <name type="scientific">Drosophila lebanonensis</name>
    <name type="common">Fruit fly</name>
    <name type="synonym">Scaptodrosophila lebanonensis</name>
    <dbReference type="NCBI Taxonomy" id="7225"/>
    <lineage>
        <taxon>Eukaryota</taxon>
        <taxon>Metazoa</taxon>
        <taxon>Ecdysozoa</taxon>
        <taxon>Arthropoda</taxon>
        <taxon>Hexapoda</taxon>
        <taxon>Insecta</taxon>
        <taxon>Pterygota</taxon>
        <taxon>Neoptera</taxon>
        <taxon>Endopterygota</taxon>
        <taxon>Diptera</taxon>
        <taxon>Brachycera</taxon>
        <taxon>Muscomorpha</taxon>
        <taxon>Ephydroidea</taxon>
        <taxon>Drosophilidae</taxon>
        <taxon>Scaptodrosophila</taxon>
    </lineage>
</organism>
<proteinExistence type="predicted"/>
<dbReference type="RefSeq" id="XP_030374692.1">
    <property type="nucleotide sequence ID" value="XM_030518832.1"/>
</dbReference>
<evidence type="ECO:0000313" key="1">
    <source>
        <dbReference type="Proteomes" id="UP000504634"/>
    </source>
</evidence>
<name>A0A6J2THU3_DROLE</name>
<accession>A0A6J2THU3</accession>
<evidence type="ECO:0000313" key="3">
    <source>
        <dbReference type="RefSeq" id="XP_030374693.1"/>
    </source>
</evidence>
<dbReference type="Gene3D" id="3.80.10.10">
    <property type="entry name" value="Ribonuclease Inhibitor"/>
    <property type="match status" value="1"/>
</dbReference>
<dbReference type="GeneID" id="115624218"/>
<dbReference type="InterPro" id="IPR032675">
    <property type="entry name" value="LRR_dom_sf"/>
</dbReference>
<protein>
    <submittedName>
        <fullName evidence="2 3">Uncharacterized protein LOC115624218</fullName>
    </submittedName>
</protein>
<gene>
    <name evidence="2 3" type="primary">LOC115624218</name>
</gene>
<dbReference type="SUPFAM" id="SSF52047">
    <property type="entry name" value="RNI-like"/>
    <property type="match status" value="1"/>
</dbReference>
<dbReference type="AlphaFoldDB" id="A0A6J2THU3"/>
<sequence length="447" mass="52597">MIQNTAFYKTALEAKHPVLPPLDERIPNRIDDLHDIIFENIFESITYLNDQVSMARAYPQFLPLILKIWNRRKHYRVVGPNTAFLGLLDLENYVFFMEHMTERFVELHVHEDGVGSFAEFYNYITHLCDINITLFPNVESCILTGNPETMVDEDIRDLTVILPNLRRLTSGMNLSGLYMRGFRKLEELVFKSVYHSIPLQRSYIQDICLSMTQLRVLDITDSFDSAIVLEDIKLPNLEVLRLNLNSVECMLRQVLQLPKLRKLGIRFDDSRQLNAHQETIFQEIIMAKSERITRIALNNEVVQLPARWHQSLLVELPKLRSLICENWYHDELFLDRKHIPGNQMETLSFSGWEVLRECQLLELIADCPHLKYLHLNGYHSTTTKLHKLVTIREALRNPKTLLVSSDELWTHLTPNEFQYWRTHKYVQVGCDLPESYFQEDGFEFDFE</sequence>
<keyword evidence="1" id="KW-1185">Reference proteome</keyword>
<dbReference type="Proteomes" id="UP000504634">
    <property type="component" value="Unplaced"/>
</dbReference>
<reference evidence="2 3" key="1">
    <citation type="submission" date="2025-04" db="UniProtKB">
        <authorList>
            <consortium name="RefSeq"/>
        </authorList>
    </citation>
    <scope>IDENTIFICATION</scope>
    <source>
        <strain evidence="2 3">11010-0011.00</strain>
        <tissue evidence="2 3">Whole body</tissue>
    </source>
</reference>